<dbReference type="EMBL" id="JARMAB010000025">
    <property type="protein sequence ID" value="MED1204653.1"/>
    <property type="molecule type" value="Genomic_DNA"/>
</dbReference>
<feature type="domain" description="Cyclic-phosphate processing Receiver" evidence="1">
    <location>
        <begin position="3"/>
        <end position="86"/>
    </location>
</feature>
<dbReference type="InterPro" id="IPR046909">
    <property type="entry name" value="cREC_REC"/>
</dbReference>
<dbReference type="RefSeq" id="WP_083953195.1">
    <property type="nucleotide sequence ID" value="NZ_JARMAB010000025.1"/>
</dbReference>
<accession>A0ABU6MJ19</accession>
<gene>
    <name evidence="2" type="ORF">P4T90_16525</name>
</gene>
<evidence type="ECO:0000259" key="1">
    <source>
        <dbReference type="Pfam" id="PF20274"/>
    </source>
</evidence>
<organism evidence="2 3">
    <name type="scientific">Heyndrickxia acidicola</name>
    <dbReference type="NCBI Taxonomy" id="209389"/>
    <lineage>
        <taxon>Bacteria</taxon>
        <taxon>Bacillati</taxon>
        <taxon>Bacillota</taxon>
        <taxon>Bacilli</taxon>
        <taxon>Bacillales</taxon>
        <taxon>Bacillaceae</taxon>
        <taxon>Heyndrickxia</taxon>
    </lineage>
</organism>
<comment type="caution">
    <text evidence="2">The sequence shown here is derived from an EMBL/GenBank/DDBJ whole genome shotgun (WGS) entry which is preliminary data.</text>
</comment>
<proteinExistence type="predicted"/>
<evidence type="ECO:0000313" key="2">
    <source>
        <dbReference type="EMBL" id="MED1204653.1"/>
    </source>
</evidence>
<protein>
    <recommendedName>
        <fullName evidence="1">Cyclic-phosphate processing Receiver domain-containing protein</fullName>
    </recommendedName>
</protein>
<dbReference type="Pfam" id="PF20274">
    <property type="entry name" value="cREC_REC"/>
    <property type="match status" value="1"/>
</dbReference>
<keyword evidence="3" id="KW-1185">Reference proteome</keyword>
<sequence>MKINVFLDDIRSCPQGHILVKDIDACAELLTNFSVHHLSLDYDLVDQQKNGMTLVRWIVEQKLFPDRITIHSANSIGGKAMYIFLKEAQEKLLMPRFIKVILRPLPISL</sequence>
<reference evidence="2 3" key="1">
    <citation type="submission" date="2023-03" db="EMBL/GenBank/DDBJ databases">
        <title>Bacillus Genome Sequencing.</title>
        <authorList>
            <person name="Dunlap C."/>
        </authorList>
    </citation>
    <scope>NUCLEOTIDE SEQUENCE [LARGE SCALE GENOMIC DNA]</scope>
    <source>
        <strain evidence="2 3">B-23453</strain>
    </source>
</reference>
<dbReference type="Proteomes" id="UP001341444">
    <property type="component" value="Unassembled WGS sequence"/>
</dbReference>
<name>A0ABU6MJ19_9BACI</name>
<evidence type="ECO:0000313" key="3">
    <source>
        <dbReference type="Proteomes" id="UP001341444"/>
    </source>
</evidence>